<keyword evidence="8" id="KW-0805">Transcription regulation</keyword>
<dbReference type="Pfam" id="PF01475">
    <property type="entry name" value="FUR"/>
    <property type="match status" value="1"/>
</dbReference>
<dbReference type="PANTHER" id="PTHR33202">
    <property type="entry name" value="ZINC UPTAKE REGULATION PROTEIN"/>
    <property type="match status" value="1"/>
</dbReference>
<dbReference type="Proteomes" id="UP000742460">
    <property type="component" value="Unassembled WGS sequence"/>
</dbReference>
<evidence type="ECO:0000256" key="10">
    <source>
        <dbReference type="ARBA" id="ARBA00023163"/>
    </source>
</evidence>
<comment type="similarity">
    <text evidence="2">Belongs to the Fur family.</text>
</comment>
<evidence type="ECO:0000256" key="3">
    <source>
        <dbReference type="ARBA" id="ARBA00022490"/>
    </source>
</evidence>
<feature type="binding site" evidence="11">
    <location>
        <position position="133"/>
    </location>
    <ligand>
        <name>Zn(2+)</name>
        <dbReference type="ChEBI" id="CHEBI:29105"/>
    </ligand>
</feature>
<evidence type="ECO:0000256" key="7">
    <source>
        <dbReference type="ARBA" id="ARBA00023004"/>
    </source>
</evidence>
<comment type="caution">
    <text evidence="13">The sequence shown here is derived from an EMBL/GenBank/DDBJ whole genome shotgun (WGS) entry which is preliminary data.</text>
</comment>
<feature type="binding site" evidence="11">
    <location>
        <position position="93"/>
    </location>
    <ligand>
        <name>Zn(2+)</name>
        <dbReference type="ChEBI" id="CHEBI:29105"/>
    </ligand>
</feature>
<dbReference type="GO" id="GO:0045892">
    <property type="term" value="P:negative regulation of DNA-templated transcription"/>
    <property type="evidence" value="ECO:0007669"/>
    <property type="project" value="TreeGrafter"/>
</dbReference>
<evidence type="ECO:0000256" key="8">
    <source>
        <dbReference type="ARBA" id="ARBA00023015"/>
    </source>
</evidence>
<name>A0A921SWJ0_9MICO</name>
<feature type="binding site" evidence="11">
    <location>
        <position position="136"/>
    </location>
    <ligand>
        <name>Zn(2+)</name>
        <dbReference type="ChEBI" id="CHEBI:29105"/>
    </ligand>
</feature>
<gene>
    <name evidence="13" type="ORF">K8V81_03585</name>
</gene>
<sequence length="177" mass="18537">MSTPDHTSALRGAGLRVTAPRLATLAVVEAHPHSDAEAIAQKVREDLGTVSRQAVYDVLNALCDAELLRRVSVGGRSMQYEIHRHDNHHHLVCRSCGRLEDVPCAIGASPCLIPHDDHGFEIEVADVVYRGVCSACREASAAADGLAPHAAAPVPAGSVGTTAPAGTLPAHRAPQTP</sequence>
<keyword evidence="5 11" id="KW-0479">Metal-binding</keyword>
<dbReference type="Gene3D" id="3.30.1490.190">
    <property type="match status" value="1"/>
</dbReference>
<dbReference type="InterPro" id="IPR036388">
    <property type="entry name" value="WH-like_DNA-bd_sf"/>
</dbReference>
<evidence type="ECO:0000256" key="1">
    <source>
        <dbReference type="ARBA" id="ARBA00004496"/>
    </source>
</evidence>
<feature type="region of interest" description="Disordered" evidence="12">
    <location>
        <begin position="158"/>
        <end position="177"/>
    </location>
</feature>
<keyword evidence="6 11" id="KW-0862">Zinc</keyword>
<accession>A0A921SWJ0</accession>
<evidence type="ECO:0000256" key="2">
    <source>
        <dbReference type="ARBA" id="ARBA00007957"/>
    </source>
</evidence>
<dbReference type="GO" id="GO:0000976">
    <property type="term" value="F:transcription cis-regulatory region binding"/>
    <property type="evidence" value="ECO:0007669"/>
    <property type="project" value="TreeGrafter"/>
</dbReference>
<evidence type="ECO:0000256" key="5">
    <source>
        <dbReference type="ARBA" id="ARBA00022723"/>
    </source>
</evidence>
<dbReference type="GO" id="GO:0003700">
    <property type="term" value="F:DNA-binding transcription factor activity"/>
    <property type="evidence" value="ECO:0007669"/>
    <property type="project" value="InterPro"/>
</dbReference>
<comment type="subcellular location">
    <subcellularLocation>
        <location evidence="1">Cytoplasm</location>
    </subcellularLocation>
</comment>
<dbReference type="InterPro" id="IPR002481">
    <property type="entry name" value="FUR"/>
</dbReference>
<keyword evidence="10" id="KW-0804">Transcription</keyword>
<keyword evidence="9" id="KW-0238">DNA-binding</keyword>
<evidence type="ECO:0000313" key="13">
    <source>
        <dbReference type="EMBL" id="HJG90786.1"/>
    </source>
</evidence>
<dbReference type="AlphaFoldDB" id="A0A921SWJ0"/>
<dbReference type="PANTHER" id="PTHR33202:SF18">
    <property type="entry name" value="TRANSCRIPTIONAL REGULATOR FURA"/>
    <property type="match status" value="1"/>
</dbReference>
<feature type="binding site" evidence="11">
    <location>
        <position position="96"/>
    </location>
    <ligand>
        <name>Zn(2+)</name>
        <dbReference type="ChEBI" id="CHEBI:29105"/>
    </ligand>
</feature>
<keyword evidence="4" id="KW-0678">Repressor</keyword>
<evidence type="ECO:0000256" key="6">
    <source>
        <dbReference type="ARBA" id="ARBA00022833"/>
    </source>
</evidence>
<dbReference type="InterPro" id="IPR043135">
    <property type="entry name" value="Fur_C"/>
</dbReference>
<dbReference type="InterPro" id="IPR036390">
    <property type="entry name" value="WH_DNA-bd_sf"/>
</dbReference>
<comment type="cofactor">
    <cofactor evidence="11">
        <name>Zn(2+)</name>
        <dbReference type="ChEBI" id="CHEBI:29105"/>
    </cofactor>
    <text evidence="11">Binds 1 zinc ion per subunit.</text>
</comment>
<evidence type="ECO:0000256" key="11">
    <source>
        <dbReference type="PIRSR" id="PIRSR602481-1"/>
    </source>
</evidence>
<dbReference type="SUPFAM" id="SSF46785">
    <property type="entry name" value="Winged helix' DNA-binding domain"/>
    <property type="match status" value="1"/>
</dbReference>
<protein>
    <submittedName>
        <fullName evidence="13">Transcriptional repressor</fullName>
    </submittedName>
</protein>
<evidence type="ECO:0000256" key="9">
    <source>
        <dbReference type="ARBA" id="ARBA00023125"/>
    </source>
</evidence>
<organism evidence="13 14">
    <name type="scientific">Brachybacterium massiliense</name>
    <dbReference type="NCBI Taxonomy" id="1755098"/>
    <lineage>
        <taxon>Bacteria</taxon>
        <taxon>Bacillati</taxon>
        <taxon>Actinomycetota</taxon>
        <taxon>Actinomycetes</taxon>
        <taxon>Micrococcales</taxon>
        <taxon>Dermabacteraceae</taxon>
        <taxon>Brachybacterium</taxon>
    </lineage>
</organism>
<dbReference type="GO" id="GO:0008270">
    <property type="term" value="F:zinc ion binding"/>
    <property type="evidence" value="ECO:0007669"/>
    <property type="project" value="TreeGrafter"/>
</dbReference>
<proteinExistence type="inferred from homology"/>
<dbReference type="GO" id="GO:1900376">
    <property type="term" value="P:regulation of secondary metabolite biosynthetic process"/>
    <property type="evidence" value="ECO:0007669"/>
    <property type="project" value="TreeGrafter"/>
</dbReference>
<evidence type="ECO:0000256" key="12">
    <source>
        <dbReference type="SAM" id="MobiDB-lite"/>
    </source>
</evidence>
<evidence type="ECO:0000256" key="4">
    <source>
        <dbReference type="ARBA" id="ARBA00022491"/>
    </source>
</evidence>
<reference evidence="13" key="2">
    <citation type="submission" date="2021-09" db="EMBL/GenBank/DDBJ databases">
        <authorList>
            <person name="Gilroy R."/>
        </authorList>
    </citation>
    <scope>NUCLEOTIDE SEQUENCE</scope>
    <source>
        <strain evidence="13">ChiGjej5B5-22894</strain>
    </source>
</reference>
<keyword evidence="7" id="KW-0408">Iron</keyword>
<reference evidence="13" key="1">
    <citation type="journal article" date="2021" name="PeerJ">
        <title>Extensive microbial diversity within the chicken gut microbiome revealed by metagenomics and culture.</title>
        <authorList>
            <person name="Gilroy R."/>
            <person name="Ravi A."/>
            <person name="Getino M."/>
            <person name="Pursley I."/>
            <person name="Horton D.L."/>
            <person name="Alikhan N.F."/>
            <person name="Baker D."/>
            <person name="Gharbi K."/>
            <person name="Hall N."/>
            <person name="Watson M."/>
            <person name="Adriaenssens E.M."/>
            <person name="Foster-Nyarko E."/>
            <person name="Jarju S."/>
            <person name="Secka A."/>
            <person name="Antonio M."/>
            <person name="Oren A."/>
            <person name="Chaudhuri R.R."/>
            <person name="La Ragione R."/>
            <person name="Hildebrand F."/>
            <person name="Pallen M.J."/>
        </authorList>
    </citation>
    <scope>NUCLEOTIDE SEQUENCE</scope>
    <source>
        <strain evidence="13">ChiGjej5B5-22894</strain>
    </source>
</reference>
<evidence type="ECO:0000313" key="14">
    <source>
        <dbReference type="Proteomes" id="UP000742460"/>
    </source>
</evidence>
<dbReference type="Gene3D" id="1.10.10.10">
    <property type="entry name" value="Winged helix-like DNA-binding domain superfamily/Winged helix DNA-binding domain"/>
    <property type="match status" value="1"/>
</dbReference>
<dbReference type="CDD" id="cd07153">
    <property type="entry name" value="Fur_like"/>
    <property type="match status" value="1"/>
</dbReference>
<keyword evidence="3" id="KW-0963">Cytoplasm</keyword>
<dbReference type="GO" id="GO:0005737">
    <property type="term" value="C:cytoplasm"/>
    <property type="evidence" value="ECO:0007669"/>
    <property type="project" value="UniProtKB-SubCell"/>
</dbReference>
<dbReference type="EMBL" id="DYUE01000093">
    <property type="protein sequence ID" value="HJG90786.1"/>
    <property type="molecule type" value="Genomic_DNA"/>
</dbReference>